<dbReference type="RefSeq" id="WP_147838843.1">
    <property type="nucleotide sequence ID" value="NZ_SPSG02000061.1"/>
</dbReference>
<feature type="signal peptide" evidence="2">
    <location>
        <begin position="1"/>
        <end position="23"/>
    </location>
</feature>
<dbReference type="AlphaFoldDB" id="A0A9X8VEA1"/>
<accession>A0A9X8VEA1</accession>
<sequence length="94" mass="9979">MRQLSIGVLVASLLGFGISAAVAAPMPTATADTSAAIAPLAARGPGPVINPEGSKYMEDKKAAMEKQTPQHTKKSKHHAKKAKHYGKKHHKKKE</sequence>
<reference evidence="3" key="1">
    <citation type="submission" date="2019-03" db="EMBL/GenBank/DDBJ databases">
        <title>Serratia marcescens strain N2 draft genome.</title>
        <authorList>
            <person name="Yassin A."/>
            <person name="El-Kenawy N."/>
            <person name="Youssef N.H."/>
        </authorList>
    </citation>
    <scope>NUCLEOTIDE SEQUENCE [LARGE SCALE GENOMIC DNA]</scope>
    <source>
        <strain evidence="3">N2</strain>
    </source>
</reference>
<evidence type="ECO:0000313" key="3">
    <source>
        <dbReference type="EMBL" id="TFU68294.1"/>
    </source>
</evidence>
<protein>
    <submittedName>
        <fullName evidence="3">Uncharacterized protein</fullName>
    </submittedName>
</protein>
<feature type="region of interest" description="Disordered" evidence="1">
    <location>
        <begin position="39"/>
        <end position="94"/>
    </location>
</feature>
<name>A0A9X8VEA1_SERMA</name>
<proteinExistence type="predicted"/>
<dbReference type="EMBL" id="SPSG01003060">
    <property type="protein sequence ID" value="TFU68294.1"/>
    <property type="molecule type" value="Genomic_DNA"/>
</dbReference>
<feature type="compositionally biased region" description="Basic and acidic residues" evidence="1">
    <location>
        <begin position="55"/>
        <end position="64"/>
    </location>
</feature>
<evidence type="ECO:0000256" key="2">
    <source>
        <dbReference type="SAM" id="SignalP"/>
    </source>
</evidence>
<evidence type="ECO:0000256" key="1">
    <source>
        <dbReference type="SAM" id="MobiDB-lite"/>
    </source>
</evidence>
<feature type="compositionally biased region" description="Basic residues" evidence="1">
    <location>
        <begin position="71"/>
        <end position="94"/>
    </location>
</feature>
<comment type="caution">
    <text evidence="3">The sequence shown here is derived from an EMBL/GenBank/DDBJ whole genome shotgun (WGS) entry which is preliminary data.</text>
</comment>
<feature type="chain" id="PRO_5040939824" evidence="2">
    <location>
        <begin position="24"/>
        <end position="94"/>
    </location>
</feature>
<organism evidence="3">
    <name type="scientific">Serratia marcescens</name>
    <dbReference type="NCBI Taxonomy" id="615"/>
    <lineage>
        <taxon>Bacteria</taxon>
        <taxon>Pseudomonadati</taxon>
        <taxon>Pseudomonadota</taxon>
        <taxon>Gammaproteobacteria</taxon>
        <taxon>Enterobacterales</taxon>
        <taxon>Yersiniaceae</taxon>
        <taxon>Serratia</taxon>
    </lineage>
</organism>
<keyword evidence="2" id="KW-0732">Signal</keyword>
<gene>
    <name evidence="3" type="ORF">E0L31_22830</name>
</gene>